<dbReference type="RefSeq" id="WP_345382572.1">
    <property type="nucleotide sequence ID" value="NZ_BAABIC010000015.1"/>
</dbReference>
<evidence type="ECO:0000313" key="10">
    <source>
        <dbReference type="Proteomes" id="UP001500325"/>
    </source>
</evidence>
<dbReference type="InterPro" id="IPR036250">
    <property type="entry name" value="AcylCo_DH-like_C"/>
</dbReference>
<dbReference type="InterPro" id="IPR006089">
    <property type="entry name" value="Acyl-CoA_DH_CS"/>
</dbReference>
<dbReference type="InterPro" id="IPR009075">
    <property type="entry name" value="AcylCo_DH/oxidase_C"/>
</dbReference>
<dbReference type="Proteomes" id="UP001500325">
    <property type="component" value="Unassembled WGS sequence"/>
</dbReference>
<keyword evidence="10" id="KW-1185">Reference proteome</keyword>
<sequence>MSDNAFVLDSDHIAFRDSVRDLSRREFLDGYHARAARTEFPYQELKKLAEAGLTDLTLAEERGGQGADLLALAVACEEVAYADPNMAYILFSTNSLVTLLAEQESEAVRRWSPRVAAGDALGCWAVTEPGAGSDASGIRTRAVRVDGGWILNGEKTSVTQAPHADIAIVLAQTDPALKARGIGCFLVECADETVGSQSFADPGFKPLGRGSVTMDDTFVPDERVLAEPGKGFGQIMAEFDLSRTLIALTCVGSVQRALDMVAAYAKERTTFGRPLAANQGVSFPIAEHTTYLAAVRALAYQTIGLRMADLPHTTQAAMLKWWAPRVAFAAIQEAVVLHGQVGWSDEMPLQSLLRDVSGYQIGDGTPQIQKIIIARDVLGRDAVGA</sequence>
<evidence type="ECO:0000313" key="9">
    <source>
        <dbReference type="EMBL" id="GAA4700185.1"/>
    </source>
</evidence>
<feature type="domain" description="Acyl-CoA oxidase/dehydrogenase middle" evidence="7">
    <location>
        <begin position="123"/>
        <end position="215"/>
    </location>
</feature>
<gene>
    <name evidence="9" type="ORF">GCM10023215_43610</name>
</gene>
<dbReference type="SUPFAM" id="SSF47203">
    <property type="entry name" value="Acyl-CoA dehydrogenase C-terminal domain-like"/>
    <property type="match status" value="1"/>
</dbReference>
<dbReference type="SUPFAM" id="SSF56645">
    <property type="entry name" value="Acyl-CoA dehydrogenase NM domain-like"/>
    <property type="match status" value="1"/>
</dbReference>
<name>A0ABP8X3I3_9PSEU</name>
<evidence type="ECO:0000256" key="4">
    <source>
        <dbReference type="ARBA" id="ARBA00022827"/>
    </source>
</evidence>
<dbReference type="InterPro" id="IPR006091">
    <property type="entry name" value="Acyl-CoA_Oxase/DH_mid-dom"/>
</dbReference>
<evidence type="ECO:0000259" key="7">
    <source>
        <dbReference type="Pfam" id="PF02770"/>
    </source>
</evidence>
<dbReference type="PANTHER" id="PTHR43884:SF12">
    <property type="entry name" value="ISOVALERYL-COA DEHYDROGENASE, MITOCHONDRIAL-RELATED"/>
    <property type="match status" value="1"/>
</dbReference>
<accession>A0ABP8X3I3</accession>
<comment type="cofactor">
    <cofactor evidence="1 5">
        <name>FAD</name>
        <dbReference type="ChEBI" id="CHEBI:57692"/>
    </cofactor>
</comment>
<organism evidence="9 10">
    <name type="scientific">Pseudonocardia yuanmonensis</name>
    <dbReference type="NCBI Taxonomy" id="1095914"/>
    <lineage>
        <taxon>Bacteria</taxon>
        <taxon>Bacillati</taxon>
        <taxon>Actinomycetota</taxon>
        <taxon>Actinomycetes</taxon>
        <taxon>Pseudonocardiales</taxon>
        <taxon>Pseudonocardiaceae</taxon>
        <taxon>Pseudonocardia</taxon>
    </lineage>
</organism>
<evidence type="ECO:0000256" key="2">
    <source>
        <dbReference type="ARBA" id="ARBA00009347"/>
    </source>
</evidence>
<dbReference type="PIRSF" id="PIRSF016578">
    <property type="entry name" value="HsaA"/>
    <property type="match status" value="1"/>
</dbReference>
<dbReference type="PROSITE" id="PS00072">
    <property type="entry name" value="ACYL_COA_DH_1"/>
    <property type="match status" value="1"/>
</dbReference>
<dbReference type="InterPro" id="IPR009100">
    <property type="entry name" value="AcylCoA_DH/oxidase_NM_dom_sf"/>
</dbReference>
<dbReference type="InterPro" id="IPR013786">
    <property type="entry name" value="AcylCoA_DH/ox_N"/>
</dbReference>
<reference evidence="10" key="1">
    <citation type="journal article" date="2019" name="Int. J. Syst. Evol. Microbiol.">
        <title>The Global Catalogue of Microorganisms (GCM) 10K type strain sequencing project: providing services to taxonomists for standard genome sequencing and annotation.</title>
        <authorList>
            <consortium name="The Broad Institute Genomics Platform"/>
            <consortium name="The Broad Institute Genome Sequencing Center for Infectious Disease"/>
            <person name="Wu L."/>
            <person name="Ma J."/>
        </authorList>
    </citation>
    <scope>NUCLEOTIDE SEQUENCE [LARGE SCALE GENOMIC DNA]</scope>
    <source>
        <strain evidence="10">JCM 18055</strain>
    </source>
</reference>
<evidence type="ECO:0000256" key="5">
    <source>
        <dbReference type="RuleBase" id="RU362125"/>
    </source>
</evidence>
<dbReference type="PANTHER" id="PTHR43884">
    <property type="entry name" value="ACYL-COA DEHYDROGENASE"/>
    <property type="match status" value="1"/>
</dbReference>
<dbReference type="Gene3D" id="2.40.110.10">
    <property type="entry name" value="Butyryl-CoA Dehydrogenase, subunit A, domain 2"/>
    <property type="match status" value="1"/>
</dbReference>
<dbReference type="Pfam" id="PF02770">
    <property type="entry name" value="Acyl-CoA_dh_M"/>
    <property type="match status" value="1"/>
</dbReference>
<evidence type="ECO:0000259" key="8">
    <source>
        <dbReference type="Pfam" id="PF02771"/>
    </source>
</evidence>
<dbReference type="Pfam" id="PF02771">
    <property type="entry name" value="Acyl-CoA_dh_N"/>
    <property type="match status" value="1"/>
</dbReference>
<dbReference type="Gene3D" id="1.10.540.10">
    <property type="entry name" value="Acyl-CoA dehydrogenase/oxidase, N-terminal domain"/>
    <property type="match status" value="1"/>
</dbReference>
<protein>
    <submittedName>
        <fullName evidence="9">Acyl-CoA dehydrogenase family protein</fullName>
    </submittedName>
</protein>
<proteinExistence type="inferred from homology"/>
<dbReference type="EMBL" id="BAABIC010000015">
    <property type="protein sequence ID" value="GAA4700185.1"/>
    <property type="molecule type" value="Genomic_DNA"/>
</dbReference>
<keyword evidence="5" id="KW-0560">Oxidoreductase</keyword>
<comment type="similarity">
    <text evidence="2 5">Belongs to the acyl-CoA dehydrogenase family.</text>
</comment>
<evidence type="ECO:0000259" key="6">
    <source>
        <dbReference type="Pfam" id="PF00441"/>
    </source>
</evidence>
<evidence type="ECO:0000256" key="3">
    <source>
        <dbReference type="ARBA" id="ARBA00022630"/>
    </source>
</evidence>
<keyword evidence="3 5" id="KW-0285">Flavoprotein</keyword>
<keyword evidence="4 5" id="KW-0274">FAD</keyword>
<feature type="domain" description="Acyl-CoA dehydrogenase/oxidase C-terminal" evidence="6">
    <location>
        <begin position="229"/>
        <end position="377"/>
    </location>
</feature>
<dbReference type="Pfam" id="PF00441">
    <property type="entry name" value="Acyl-CoA_dh_1"/>
    <property type="match status" value="1"/>
</dbReference>
<comment type="caution">
    <text evidence="9">The sequence shown here is derived from an EMBL/GenBank/DDBJ whole genome shotgun (WGS) entry which is preliminary data.</text>
</comment>
<dbReference type="Gene3D" id="1.20.140.10">
    <property type="entry name" value="Butyryl-CoA Dehydrogenase, subunit A, domain 3"/>
    <property type="match status" value="1"/>
</dbReference>
<dbReference type="InterPro" id="IPR037069">
    <property type="entry name" value="AcylCoA_DH/ox_N_sf"/>
</dbReference>
<evidence type="ECO:0000256" key="1">
    <source>
        <dbReference type="ARBA" id="ARBA00001974"/>
    </source>
</evidence>
<dbReference type="InterPro" id="IPR046373">
    <property type="entry name" value="Acyl-CoA_Oxase/DH_mid-dom_sf"/>
</dbReference>
<feature type="domain" description="Acyl-CoA dehydrogenase/oxidase N-terminal" evidence="8">
    <location>
        <begin position="11"/>
        <end position="119"/>
    </location>
</feature>